<dbReference type="PROSITE" id="PS50943">
    <property type="entry name" value="HTH_CROC1"/>
    <property type="match status" value="1"/>
</dbReference>
<evidence type="ECO:0000313" key="4">
    <source>
        <dbReference type="Proteomes" id="UP001500266"/>
    </source>
</evidence>
<dbReference type="RefSeq" id="WP_345023167.1">
    <property type="nucleotide sequence ID" value="NZ_BAABDO010000069.1"/>
</dbReference>
<dbReference type="InterPro" id="IPR013096">
    <property type="entry name" value="Cupin_2"/>
</dbReference>
<dbReference type="Gene3D" id="2.60.120.10">
    <property type="entry name" value="Jelly Rolls"/>
    <property type="match status" value="1"/>
</dbReference>
<dbReference type="Pfam" id="PF13560">
    <property type="entry name" value="HTH_31"/>
    <property type="match status" value="1"/>
</dbReference>
<dbReference type="InterPro" id="IPR010982">
    <property type="entry name" value="Lambda_DNA-bd_dom_sf"/>
</dbReference>
<accession>A0ABP7Z5T1</accession>
<dbReference type="Gene3D" id="1.10.260.40">
    <property type="entry name" value="lambda repressor-like DNA-binding domains"/>
    <property type="match status" value="1"/>
</dbReference>
<comment type="caution">
    <text evidence="3">The sequence shown here is derived from an EMBL/GenBank/DDBJ whole genome shotgun (WGS) entry which is preliminary data.</text>
</comment>
<feature type="domain" description="HTH cro/C1-type" evidence="2">
    <location>
        <begin position="15"/>
        <end position="69"/>
    </location>
</feature>
<dbReference type="InterPro" id="IPR014710">
    <property type="entry name" value="RmlC-like_jellyroll"/>
</dbReference>
<dbReference type="InterPro" id="IPR050807">
    <property type="entry name" value="TransReg_Diox_bact_type"/>
</dbReference>
<dbReference type="InterPro" id="IPR011051">
    <property type="entry name" value="RmlC_Cupin_sf"/>
</dbReference>
<dbReference type="CDD" id="cd00093">
    <property type="entry name" value="HTH_XRE"/>
    <property type="match status" value="1"/>
</dbReference>
<evidence type="ECO:0000259" key="2">
    <source>
        <dbReference type="PROSITE" id="PS50943"/>
    </source>
</evidence>
<evidence type="ECO:0000313" key="3">
    <source>
        <dbReference type="EMBL" id="GAA4147938.1"/>
    </source>
</evidence>
<keyword evidence="1" id="KW-0238">DNA-binding</keyword>
<sequence>MANTDGLLATVGSRLRAIRKRRGATLAEVAAQTGVSVSTLSRLEAGRRRPTLDLLLPLAQAYRVQIDELIGAPPTGDPRIHLRPVRHRGMTFIPLSRHTGGVQAHKVIIPPRRRRPEQKTHEGYEWMYVLSGRLRLLLGDQELVLTEGEAAEFDTRVPHWFDSADPTPVEVLILYGHQGERVHLRARSVPR</sequence>
<reference evidence="4" key="1">
    <citation type="journal article" date="2019" name="Int. J. Syst. Evol. Microbiol.">
        <title>The Global Catalogue of Microorganisms (GCM) 10K type strain sequencing project: providing services to taxonomists for standard genome sequencing and annotation.</title>
        <authorList>
            <consortium name="The Broad Institute Genomics Platform"/>
            <consortium name="The Broad Institute Genome Sequencing Center for Infectious Disease"/>
            <person name="Wu L."/>
            <person name="Ma J."/>
        </authorList>
    </citation>
    <scope>NUCLEOTIDE SEQUENCE [LARGE SCALE GENOMIC DNA]</scope>
    <source>
        <strain evidence="4">JCM 17316</strain>
    </source>
</reference>
<dbReference type="PANTHER" id="PTHR46797">
    <property type="entry name" value="HTH-TYPE TRANSCRIPTIONAL REGULATOR"/>
    <property type="match status" value="1"/>
</dbReference>
<gene>
    <name evidence="3" type="ORF">GCM10022416_41780</name>
</gene>
<dbReference type="SUPFAM" id="SSF47413">
    <property type="entry name" value="lambda repressor-like DNA-binding domains"/>
    <property type="match status" value="1"/>
</dbReference>
<name>A0ABP7Z5T1_9ACTN</name>
<dbReference type="SMART" id="SM00530">
    <property type="entry name" value="HTH_XRE"/>
    <property type="match status" value="1"/>
</dbReference>
<protein>
    <submittedName>
        <fullName evidence="3">XRE family transcriptional regulator</fullName>
    </submittedName>
</protein>
<dbReference type="Pfam" id="PF07883">
    <property type="entry name" value="Cupin_2"/>
    <property type="match status" value="1"/>
</dbReference>
<dbReference type="InterPro" id="IPR001387">
    <property type="entry name" value="Cro/C1-type_HTH"/>
</dbReference>
<dbReference type="Proteomes" id="UP001500266">
    <property type="component" value="Unassembled WGS sequence"/>
</dbReference>
<organism evidence="3 4">
    <name type="scientific">Actinomadura keratinilytica</name>
    <dbReference type="NCBI Taxonomy" id="547461"/>
    <lineage>
        <taxon>Bacteria</taxon>
        <taxon>Bacillati</taxon>
        <taxon>Actinomycetota</taxon>
        <taxon>Actinomycetes</taxon>
        <taxon>Streptosporangiales</taxon>
        <taxon>Thermomonosporaceae</taxon>
        <taxon>Actinomadura</taxon>
    </lineage>
</organism>
<dbReference type="CDD" id="cd02209">
    <property type="entry name" value="cupin_XRE_C"/>
    <property type="match status" value="1"/>
</dbReference>
<dbReference type="EMBL" id="BAABDO010000069">
    <property type="protein sequence ID" value="GAA4147938.1"/>
    <property type="molecule type" value="Genomic_DNA"/>
</dbReference>
<evidence type="ECO:0000256" key="1">
    <source>
        <dbReference type="ARBA" id="ARBA00023125"/>
    </source>
</evidence>
<proteinExistence type="predicted"/>
<dbReference type="PANTHER" id="PTHR46797:SF1">
    <property type="entry name" value="METHYLPHOSPHONATE SYNTHASE"/>
    <property type="match status" value="1"/>
</dbReference>
<keyword evidence="4" id="KW-1185">Reference proteome</keyword>
<dbReference type="SUPFAM" id="SSF51182">
    <property type="entry name" value="RmlC-like cupins"/>
    <property type="match status" value="1"/>
</dbReference>